<dbReference type="InterPro" id="IPR007863">
    <property type="entry name" value="Peptidase_M16_C"/>
</dbReference>
<dbReference type="PANTHER" id="PTHR11851:SF134">
    <property type="entry name" value="ZINC-DEPENDENT PROTEASE"/>
    <property type="match status" value="1"/>
</dbReference>
<organism evidence="4 5">
    <name type="scientific">Geochorda subterranea</name>
    <dbReference type="NCBI Taxonomy" id="3109564"/>
    <lineage>
        <taxon>Bacteria</taxon>
        <taxon>Bacillati</taxon>
        <taxon>Bacillota</taxon>
        <taxon>Limnochordia</taxon>
        <taxon>Limnochordales</taxon>
        <taxon>Geochordaceae</taxon>
        <taxon>Geochorda</taxon>
    </lineage>
</organism>
<dbReference type="NCBIfam" id="NF047421">
    <property type="entry name" value="YfmH_fam"/>
    <property type="match status" value="1"/>
</dbReference>
<protein>
    <submittedName>
        <fullName evidence="4">Pitrilysin family protein</fullName>
    </submittedName>
</protein>
<dbReference type="EMBL" id="CP141614">
    <property type="protein sequence ID" value="WRP15350.1"/>
    <property type="molecule type" value="Genomic_DNA"/>
</dbReference>
<dbReference type="Gene3D" id="3.30.830.10">
    <property type="entry name" value="Metalloenzyme, LuxS/M16 peptidase-like"/>
    <property type="match status" value="2"/>
</dbReference>
<evidence type="ECO:0000313" key="5">
    <source>
        <dbReference type="Proteomes" id="UP001333102"/>
    </source>
</evidence>
<accession>A0ABZ1BS63</accession>
<gene>
    <name evidence="4" type="ORF">VLY81_04065</name>
</gene>
<dbReference type="Proteomes" id="UP001333102">
    <property type="component" value="Chromosome"/>
</dbReference>
<keyword evidence="5" id="KW-1185">Reference proteome</keyword>
<sequence length="456" mass="50872">MAQQQAQLVTMERREVAGDPLLMGRYASGLAAYVLPKAHFRQKYAVVAVRYGSVDSRFRGADHARPLEVPAGIAHFLEHKMFEKEDGDLFTRFARLGASANAYTSYTATAYLFSTVEHFEEALELLIRLVREPYFTEASVRKEQGIIEQEIRMYEDDPGRCLVVNLMQALYHVHPVRLEIGGTVESIRQIDASLLYTCHRTFYHPANATLAVAGDVDPQRVWELAGRLAADGDGHVVERWDPEEPEPVREARVETRLPVSRPRLALGIKDPRRGLQGVDLVRRELAVNLALDAVLGRSSDTFQALYEEGLIDDGFGGRYACDTRFAHTVIGGETPDPDRLERRLKEVLLRAAERGVDPETFERLRRREVGEFVAAMDNPEMVANSLAILHFRGVTVTDYLDVLQRLDHRDASEALRDHVAEARMAVSVVLPDGRARADGVGAPGRPGGAARSDAPR</sequence>
<dbReference type="InterPro" id="IPR011249">
    <property type="entry name" value="Metalloenz_LuxS/M16"/>
</dbReference>
<dbReference type="Pfam" id="PF00675">
    <property type="entry name" value="Peptidase_M16"/>
    <property type="match status" value="1"/>
</dbReference>
<evidence type="ECO:0000256" key="1">
    <source>
        <dbReference type="SAM" id="MobiDB-lite"/>
    </source>
</evidence>
<dbReference type="PANTHER" id="PTHR11851">
    <property type="entry name" value="METALLOPROTEASE"/>
    <property type="match status" value="1"/>
</dbReference>
<dbReference type="RefSeq" id="WP_324669752.1">
    <property type="nucleotide sequence ID" value="NZ_CP141614.1"/>
</dbReference>
<evidence type="ECO:0000259" key="3">
    <source>
        <dbReference type="Pfam" id="PF05193"/>
    </source>
</evidence>
<evidence type="ECO:0000259" key="2">
    <source>
        <dbReference type="Pfam" id="PF00675"/>
    </source>
</evidence>
<feature type="domain" description="Peptidase M16 N-terminal" evidence="2">
    <location>
        <begin position="71"/>
        <end position="183"/>
    </location>
</feature>
<name>A0ABZ1BS63_9FIRM</name>
<dbReference type="SUPFAM" id="SSF63411">
    <property type="entry name" value="LuxS/MPP-like metallohydrolase"/>
    <property type="match status" value="2"/>
</dbReference>
<reference evidence="5" key="1">
    <citation type="submission" date="2023-12" db="EMBL/GenBank/DDBJ databases">
        <title>Novel isolates from deep terrestrial aquifers shed light on the physiology and ecology of the class Limnochordia.</title>
        <authorList>
            <person name="Karnachuk O.V."/>
            <person name="Lukina A.P."/>
            <person name="Avakyan M.R."/>
            <person name="Kadnikov V."/>
            <person name="Begmatov S."/>
            <person name="Beletsky A.V."/>
            <person name="Mardanov A.V."/>
            <person name="Ravin N.V."/>
        </authorList>
    </citation>
    <scope>NUCLEOTIDE SEQUENCE [LARGE SCALE GENOMIC DNA]</scope>
    <source>
        <strain evidence="5">LN</strain>
    </source>
</reference>
<feature type="domain" description="Peptidase M16 C-terminal" evidence="3">
    <location>
        <begin position="191"/>
        <end position="366"/>
    </location>
</feature>
<dbReference type="InterPro" id="IPR011765">
    <property type="entry name" value="Pept_M16_N"/>
</dbReference>
<dbReference type="Pfam" id="PF05193">
    <property type="entry name" value="Peptidase_M16_C"/>
    <property type="match status" value="1"/>
</dbReference>
<dbReference type="InterPro" id="IPR050361">
    <property type="entry name" value="MPP/UQCRC_Complex"/>
</dbReference>
<feature type="region of interest" description="Disordered" evidence="1">
    <location>
        <begin position="435"/>
        <end position="456"/>
    </location>
</feature>
<proteinExistence type="predicted"/>
<evidence type="ECO:0000313" key="4">
    <source>
        <dbReference type="EMBL" id="WRP15350.1"/>
    </source>
</evidence>